<dbReference type="GO" id="GO:0005975">
    <property type="term" value="P:carbohydrate metabolic process"/>
    <property type="evidence" value="ECO:0007669"/>
    <property type="project" value="InterPro"/>
</dbReference>
<dbReference type="GO" id="GO:0005737">
    <property type="term" value="C:cytoplasm"/>
    <property type="evidence" value="ECO:0007669"/>
    <property type="project" value="TreeGrafter"/>
</dbReference>
<evidence type="ECO:0000256" key="6">
    <source>
        <dbReference type="SAM" id="MobiDB-lite"/>
    </source>
</evidence>
<feature type="region of interest" description="Disordered" evidence="6">
    <location>
        <begin position="546"/>
        <end position="571"/>
    </location>
</feature>
<evidence type="ECO:0000313" key="10">
    <source>
        <dbReference type="Proteomes" id="UP001200034"/>
    </source>
</evidence>
<dbReference type="GO" id="GO:0005634">
    <property type="term" value="C:nucleus"/>
    <property type="evidence" value="ECO:0007669"/>
    <property type="project" value="TreeGrafter"/>
</dbReference>
<dbReference type="Pfam" id="PF05028">
    <property type="entry name" value="PARG_cat_C"/>
    <property type="match status" value="1"/>
</dbReference>
<sequence>WRCQPMEAVQRGLQPYELDHVPPVVPGVNHKVLHRHPIREPSHKPPRPYRGAHKWDAKHVRLPCAPESKYPVPADDGGSATEIESRWSMIERALLRPISSSKQLQAAILSYNSTYKGQWGFGALHQLFDEELDESESRVFFEDLLPRIIQLALRLPELLQAPIPLLKQQHSCALTLTQEQISCLLANALLCTFPRRNTLKRKSEYSSFPDINFNRFASRSVLHVMRSLTYISRFVRRLYQSSGAAVLEKLKCIFHYFRRVSPTERDASNVPTGCVTFVRLCGKPEQQVHWPQSSVSLTSIPVHITAGGTIEDQGVGLLQVDFANMYLGGGVLGQGCVQEEIRFVICPELLVSKLFTECLLPNEALLMVGCERYSNYSGYAGSFVWQGNHDDRTPYDASRRRRTAIVAIDALSFGKTSKAQQYREELMLRELNKAAVGFRHQLATTTTTTRTPAPGVATGNWGCGAFGGDPHLKALIQLMVCAQHNRPLAYFTFGNCQLRDDLHQLWQLFRQHGTTVQQLWAVLRRYKKEAGQRTLHQFVLDELHKTGTEQPPVAPAPTEASSTAQKSPDLFGDDSNDSLALMLADEDSADNALDVADDAEQEQTNAMMSAASLDSNNTNAAAIAAAIAVAASSRQLTLLEMLDRHYDQGQTQPNGSKRQHQSSVSSDKCLKTRKDCSDGDASSGSNS</sequence>
<keyword evidence="3" id="KW-0378">Hydrolase</keyword>
<feature type="non-terminal residue" evidence="9">
    <location>
        <position position="687"/>
    </location>
</feature>
<dbReference type="GO" id="GO:0009225">
    <property type="term" value="P:nucleotide-sugar metabolic process"/>
    <property type="evidence" value="ECO:0007669"/>
    <property type="project" value="TreeGrafter"/>
</dbReference>
<feature type="binding site" evidence="5">
    <location>
        <position position="324"/>
    </location>
    <ligand>
        <name>substrate</name>
    </ligand>
</feature>
<dbReference type="GO" id="GO:1990966">
    <property type="term" value="P:ATP generation from poly-ADP-D-ribose"/>
    <property type="evidence" value="ECO:0007669"/>
    <property type="project" value="TreeGrafter"/>
</dbReference>
<gene>
    <name evidence="9" type="ORF">KR093_011569</name>
</gene>
<feature type="domain" description="PARG helical" evidence="8">
    <location>
        <begin position="132"/>
        <end position="279"/>
    </location>
</feature>
<evidence type="ECO:0000256" key="1">
    <source>
        <dbReference type="ARBA" id="ARBA00009545"/>
    </source>
</evidence>
<dbReference type="InterPro" id="IPR007724">
    <property type="entry name" value="Poly_GlycHdrlase"/>
</dbReference>
<evidence type="ECO:0000256" key="4">
    <source>
        <dbReference type="PIRSR" id="PIRSR607724-1"/>
    </source>
</evidence>
<feature type="domain" description="PARG catalytic Macro" evidence="7">
    <location>
        <begin position="289"/>
        <end position="499"/>
    </location>
</feature>
<protein>
    <recommendedName>
        <fullName evidence="2">poly(ADP-ribose) glycohydrolase</fullName>
        <ecNumber evidence="2">3.2.1.143</ecNumber>
    </recommendedName>
</protein>
<comment type="caution">
    <text evidence="9">The sequence shown here is derived from an EMBL/GenBank/DDBJ whole genome shotgun (WGS) entry which is preliminary data.</text>
</comment>
<accession>A0AAD4KE63</accession>
<dbReference type="EMBL" id="JAJJHW010000095">
    <property type="protein sequence ID" value="KAH8388071.1"/>
    <property type="molecule type" value="Genomic_DNA"/>
</dbReference>
<evidence type="ECO:0000256" key="5">
    <source>
        <dbReference type="PIRSR" id="PIRSR607724-2"/>
    </source>
</evidence>
<organism evidence="9 10">
    <name type="scientific">Drosophila rubida</name>
    <dbReference type="NCBI Taxonomy" id="30044"/>
    <lineage>
        <taxon>Eukaryota</taxon>
        <taxon>Metazoa</taxon>
        <taxon>Ecdysozoa</taxon>
        <taxon>Arthropoda</taxon>
        <taxon>Hexapoda</taxon>
        <taxon>Insecta</taxon>
        <taxon>Pterygota</taxon>
        <taxon>Neoptera</taxon>
        <taxon>Endopterygota</taxon>
        <taxon>Diptera</taxon>
        <taxon>Brachycera</taxon>
        <taxon>Muscomorpha</taxon>
        <taxon>Ephydroidea</taxon>
        <taxon>Drosophilidae</taxon>
        <taxon>Drosophila</taxon>
    </lineage>
</organism>
<feature type="active site" evidence="4">
    <location>
        <position position="340"/>
    </location>
</feature>
<dbReference type="AlphaFoldDB" id="A0AAD4KE63"/>
<keyword evidence="10" id="KW-1185">Reference proteome</keyword>
<reference evidence="9" key="1">
    <citation type="journal article" date="2021" name="Mol. Ecol. Resour.">
        <title>Phylogenomic analyses of the genus Drosophila reveals genomic signals of climate adaptation.</title>
        <authorList>
            <person name="Li F."/>
            <person name="Rane R.V."/>
            <person name="Luria V."/>
            <person name="Xiong Z."/>
            <person name="Chen J."/>
            <person name="Li Z."/>
            <person name="Catullo R.A."/>
            <person name="Griffin P.C."/>
            <person name="Schiffer M."/>
            <person name="Pearce S."/>
            <person name="Lee S.F."/>
            <person name="McElroy K."/>
            <person name="Stocker A."/>
            <person name="Shirriffs J."/>
            <person name="Cockerell F."/>
            <person name="Coppin C."/>
            <person name="Sgro C.M."/>
            <person name="Karger A."/>
            <person name="Cain J.W."/>
            <person name="Weber J.A."/>
            <person name="Santpere G."/>
            <person name="Kirschner M.W."/>
            <person name="Hoffmann A.A."/>
            <person name="Oakeshott J.G."/>
            <person name="Zhang G."/>
        </authorList>
    </citation>
    <scope>NUCLEOTIDE SEQUENCE</scope>
    <source>
        <strain evidence="9">BGI-SZ-2011g</strain>
    </source>
</reference>
<feature type="non-terminal residue" evidence="9">
    <location>
        <position position="1"/>
    </location>
</feature>
<comment type="similarity">
    <text evidence="1">Belongs to the poly(ADP-ribose) glycohydrolase family.</text>
</comment>
<dbReference type="InterPro" id="IPR048362">
    <property type="entry name" value="PARG_helical"/>
</dbReference>
<proteinExistence type="inferred from homology"/>
<evidence type="ECO:0000256" key="3">
    <source>
        <dbReference type="ARBA" id="ARBA00022801"/>
    </source>
</evidence>
<dbReference type="InterPro" id="IPR046372">
    <property type="entry name" value="PARG_cat_C"/>
</dbReference>
<feature type="active site" evidence="4">
    <location>
        <position position="321"/>
    </location>
</feature>
<dbReference type="Proteomes" id="UP001200034">
    <property type="component" value="Unassembled WGS sequence"/>
</dbReference>
<name>A0AAD4KE63_9MUSC</name>
<dbReference type="PANTHER" id="PTHR12837:SF15">
    <property type="entry name" value="POLY(ADP-RIBOSE) GLYCOHYDROLASE"/>
    <property type="match status" value="1"/>
</dbReference>
<evidence type="ECO:0000313" key="9">
    <source>
        <dbReference type="EMBL" id="KAH8388071.1"/>
    </source>
</evidence>
<feature type="compositionally biased region" description="Basic and acidic residues" evidence="6">
    <location>
        <begin position="668"/>
        <end position="677"/>
    </location>
</feature>
<dbReference type="EC" id="3.2.1.143" evidence="2"/>
<feature type="region of interest" description="Disordered" evidence="6">
    <location>
        <begin position="647"/>
        <end position="687"/>
    </location>
</feature>
<feature type="binding site" evidence="5">
    <location>
        <position position="379"/>
    </location>
    <ligand>
        <name>substrate</name>
    </ligand>
</feature>
<feature type="binding site" evidence="5">
    <location>
        <position position="338"/>
    </location>
    <ligand>
        <name>substrate</name>
    </ligand>
</feature>
<evidence type="ECO:0000259" key="8">
    <source>
        <dbReference type="Pfam" id="PF20811"/>
    </source>
</evidence>
<evidence type="ECO:0000259" key="7">
    <source>
        <dbReference type="Pfam" id="PF05028"/>
    </source>
</evidence>
<dbReference type="GO" id="GO:0006282">
    <property type="term" value="P:regulation of DNA repair"/>
    <property type="evidence" value="ECO:0007669"/>
    <property type="project" value="InterPro"/>
</dbReference>
<feature type="active site" evidence="4">
    <location>
        <position position="339"/>
    </location>
</feature>
<feature type="compositionally biased region" description="Polar residues" evidence="6">
    <location>
        <begin position="648"/>
        <end position="666"/>
    </location>
</feature>
<dbReference type="Pfam" id="PF20811">
    <property type="entry name" value="PARG_cat_N"/>
    <property type="match status" value="1"/>
</dbReference>
<dbReference type="GO" id="GO:0004649">
    <property type="term" value="F:poly(ADP-ribose) glycohydrolase activity"/>
    <property type="evidence" value="ECO:0007669"/>
    <property type="project" value="UniProtKB-EC"/>
</dbReference>
<evidence type="ECO:0000256" key="2">
    <source>
        <dbReference type="ARBA" id="ARBA00012255"/>
    </source>
</evidence>
<dbReference type="PANTHER" id="PTHR12837">
    <property type="entry name" value="POLY ADP-RIBOSE GLYCOHYDROLASE"/>
    <property type="match status" value="1"/>
</dbReference>